<organism evidence="4 5">
    <name type="scientific">Lentisphaera araneosa HTCC2155</name>
    <dbReference type="NCBI Taxonomy" id="313628"/>
    <lineage>
        <taxon>Bacteria</taxon>
        <taxon>Pseudomonadati</taxon>
        <taxon>Lentisphaerota</taxon>
        <taxon>Lentisphaeria</taxon>
        <taxon>Lentisphaerales</taxon>
        <taxon>Lentisphaeraceae</taxon>
        <taxon>Lentisphaera</taxon>
    </lineage>
</organism>
<dbReference type="GO" id="GO:0004803">
    <property type="term" value="F:transposase activity"/>
    <property type="evidence" value="ECO:0007669"/>
    <property type="project" value="InterPro"/>
</dbReference>
<feature type="domain" description="Transposase IS110-like N-terminal" evidence="2">
    <location>
        <begin position="13"/>
        <end position="160"/>
    </location>
</feature>
<dbReference type="AlphaFoldDB" id="A6DTQ0"/>
<name>A6DTQ0_9BACT</name>
<accession>A6DTQ0</accession>
<dbReference type="Pfam" id="PF02371">
    <property type="entry name" value="Transposase_20"/>
    <property type="match status" value="1"/>
</dbReference>
<evidence type="ECO:0000259" key="3">
    <source>
        <dbReference type="Pfam" id="PF02371"/>
    </source>
</evidence>
<dbReference type="PANTHER" id="PTHR33055:SF3">
    <property type="entry name" value="PUTATIVE TRANSPOSASE FOR IS117-RELATED"/>
    <property type="match status" value="1"/>
</dbReference>
<protein>
    <submittedName>
        <fullName evidence="4">Transposase IS116/IS110/IS902</fullName>
    </submittedName>
</protein>
<evidence type="ECO:0000313" key="4">
    <source>
        <dbReference type="EMBL" id="EDM24977.1"/>
    </source>
</evidence>
<comment type="caution">
    <text evidence="4">The sequence shown here is derived from an EMBL/GenBank/DDBJ whole genome shotgun (WGS) entry which is preliminary data.</text>
</comment>
<dbReference type="Proteomes" id="UP000004947">
    <property type="component" value="Unassembled WGS sequence"/>
</dbReference>
<dbReference type="EMBL" id="ABCK01000040">
    <property type="protein sequence ID" value="EDM24977.1"/>
    <property type="molecule type" value="Genomic_DNA"/>
</dbReference>
<dbReference type="InterPro" id="IPR003346">
    <property type="entry name" value="Transposase_20"/>
</dbReference>
<evidence type="ECO:0000259" key="2">
    <source>
        <dbReference type="Pfam" id="PF01548"/>
    </source>
</evidence>
<proteinExistence type="predicted"/>
<dbReference type="RefSeq" id="WP_007281197.1">
    <property type="nucleotide sequence ID" value="NZ_ABCK01000040.1"/>
</dbReference>
<keyword evidence="5" id="KW-1185">Reference proteome</keyword>
<dbReference type="NCBIfam" id="NF033542">
    <property type="entry name" value="transpos_IS110"/>
    <property type="match status" value="1"/>
</dbReference>
<evidence type="ECO:0000256" key="1">
    <source>
        <dbReference type="SAM" id="Coils"/>
    </source>
</evidence>
<evidence type="ECO:0000313" key="5">
    <source>
        <dbReference type="Proteomes" id="UP000004947"/>
    </source>
</evidence>
<feature type="coiled-coil region" evidence="1">
    <location>
        <begin position="190"/>
        <end position="217"/>
    </location>
</feature>
<sequence>MSKITITVLEITIGMDLGNQKHDICVLNSEGKIVEQAKIENNLESLSVYFSNYERPHKIRVALEVGSSSLWISSKLKSMGFNVIVANARKLRMIWDSTNKCDEKDAEKIARVARMDPSLLYGIQHRSMDSQQVLTVLRAREHFVKMRTQTMNSLRGILKSLGVSDLPKCEANRFSEKMYEYVCDDLLPTLGEMLYECQELTDRIERLDDRIELISEESCPEAQHLRQIPGVGPVTALAFVLTIDDPTRFNKSRDIGAFLGLTPKRDQSGEKDKQLRITKHGDRYLRSLLVICAQHIFSDRSPDSDLKRYGHRIASRGGGAGRKKAKVAIARKLAVLMHRLWVSGDNYEPLHKQALKKAS</sequence>
<feature type="domain" description="Transposase IS116/IS110/IS902 C-terminal" evidence="3">
    <location>
        <begin position="223"/>
        <end position="297"/>
    </location>
</feature>
<dbReference type="eggNOG" id="COG3547">
    <property type="taxonomic scope" value="Bacteria"/>
</dbReference>
<dbReference type="Pfam" id="PF01548">
    <property type="entry name" value="DEDD_Tnp_IS110"/>
    <property type="match status" value="1"/>
</dbReference>
<dbReference type="GO" id="GO:0006313">
    <property type="term" value="P:DNA transposition"/>
    <property type="evidence" value="ECO:0007669"/>
    <property type="project" value="InterPro"/>
</dbReference>
<keyword evidence="1" id="KW-0175">Coiled coil</keyword>
<dbReference type="InterPro" id="IPR047650">
    <property type="entry name" value="Transpos_IS110"/>
</dbReference>
<dbReference type="PANTHER" id="PTHR33055">
    <property type="entry name" value="TRANSPOSASE FOR INSERTION SEQUENCE ELEMENT IS1111A"/>
    <property type="match status" value="1"/>
</dbReference>
<dbReference type="OrthoDB" id="7410629at2"/>
<dbReference type="STRING" id="313628.LNTAR_07926"/>
<gene>
    <name evidence="4" type="ORF">LNTAR_07926</name>
</gene>
<dbReference type="InterPro" id="IPR002525">
    <property type="entry name" value="Transp_IS110-like_N"/>
</dbReference>
<reference evidence="4 5" key="1">
    <citation type="journal article" date="2010" name="J. Bacteriol.">
        <title>Genome sequence of Lentisphaera araneosa HTCC2155T, the type species of the order Lentisphaerales in the phylum Lentisphaerae.</title>
        <authorList>
            <person name="Thrash J.C."/>
            <person name="Cho J.C."/>
            <person name="Vergin K.L."/>
            <person name="Morris R.M."/>
            <person name="Giovannoni S.J."/>
        </authorList>
    </citation>
    <scope>NUCLEOTIDE SEQUENCE [LARGE SCALE GENOMIC DNA]</scope>
    <source>
        <strain evidence="4 5">HTCC2155</strain>
    </source>
</reference>
<dbReference type="GO" id="GO:0003677">
    <property type="term" value="F:DNA binding"/>
    <property type="evidence" value="ECO:0007669"/>
    <property type="project" value="InterPro"/>
</dbReference>